<dbReference type="GeneID" id="10278186"/>
<organism evidence="2 3">
    <name type="scientific">Methanobacterium lacus (strain AL-21)</name>
    <dbReference type="NCBI Taxonomy" id="877455"/>
    <lineage>
        <taxon>Archaea</taxon>
        <taxon>Methanobacteriati</taxon>
        <taxon>Methanobacteriota</taxon>
        <taxon>Methanomada group</taxon>
        <taxon>Methanobacteria</taxon>
        <taxon>Methanobacteriales</taxon>
        <taxon>Methanobacteriaceae</taxon>
        <taxon>Methanobacterium</taxon>
    </lineage>
</organism>
<proteinExistence type="predicted"/>
<accession>F0T9S4</accession>
<dbReference type="SUPFAM" id="SSF46785">
    <property type="entry name" value="Winged helix' DNA-binding domain"/>
    <property type="match status" value="1"/>
</dbReference>
<keyword evidence="3" id="KW-1185">Reference proteome</keyword>
<feature type="domain" description="HTH arsR-type" evidence="1">
    <location>
        <begin position="15"/>
        <end position="88"/>
    </location>
</feature>
<dbReference type="PANTHER" id="PTHR38600:SF1">
    <property type="entry name" value="TRANSCRIPTIONAL REGULATORY PROTEIN"/>
    <property type="match status" value="1"/>
</dbReference>
<dbReference type="RefSeq" id="WP_013645304.1">
    <property type="nucleotide sequence ID" value="NC_015216.1"/>
</dbReference>
<dbReference type="InterPro" id="IPR011991">
    <property type="entry name" value="ArsR-like_HTH"/>
</dbReference>
<evidence type="ECO:0000313" key="3">
    <source>
        <dbReference type="Proteomes" id="UP000007490"/>
    </source>
</evidence>
<gene>
    <name evidence="2" type="ordered locus">Metbo_1729</name>
</gene>
<dbReference type="HOGENOM" id="CLU_153620_0_0_2"/>
<dbReference type="Pfam" id="PF01022">
    <property type="entry name" value="HTH_5"/>
    <property type="match status" value="1"/>
</dbReference>
<name>F0T9S4_METLA</name>
<dbReference type="STRING" id="877455.Metbo_1729"/>
<dbReference type="CDD" id="cd00090">
    <property type="entry name" value="HTH_ARSR"/>
    <property type="match status" value="1"/>
</dbReference>
<dbReference type="Gene3D" id="1.10.10.10">
    <property type="entry name" value="Winged helix-like DNA-binding domain superfamily/Winged helix DNA-binding domain"/>
    <property type="match status" value="1"/>
</dbReference>
<reference evidence="3" key="1">
    <citation type="submission" date="2011-02" db="EMBL/GenBank/DDBJ databases">
        <title>Complete sequence of Methanobacterium sp. AL-21.</title>
        <authorList>
            <consortium name="US DOE Joint Genome Institute"/>
            <person name="Lucas S."/>
            <person name="Copeland A."/>
            <person name="Lapidus A."/>
            <person name="Cheng J.-F."/>
            <person name="Goodwin L."/>
            <person name="Pitluck S."/>
            <person name="Chertkov O."/>
            <person name="Detter J.C."/>
            <person name="Han C."/>
            <person name="Tapia R."/>
            <person name="Land M."/>
            <person name="Hauser L."/>
            <person name="Kyrpides N."/>
            <person name="Ivanova N."/>
            <person name="Mikhailova N."/>
            <person name="Pagani I."/>
            <person name="Cadillo-Quiroz H."/>
            <person name="Imachi H."/>
            <person name="Zinder S."/>
            <person name="Liu W."/>
            <person name="Woyke T."/>
        </authorList>
    </citation>
    <scope>NUCLEOTIDE SEQUENCE [LARGE SCALE GENOMIC DNA]</scope>
    <source>
        <strain evidence="3">AL-21</strain>
    </source>
</reference>
<dbReference type="InterPro" id="IPR036388">
    <property type="entry name" value="WH-like_DNA-bd_sf"/>
</dbReference>
<dbReference type="PANTHER" id="PTHR38600">
    <property type="entry name" value="TRANSCRIPTIONAL REGULATORY PROTEIN"/>
    <property type="match status" value="1"/>
</dbReference>
<dbReference type="Proteomes" id="UP000007490">
    <property type="component" value="Chromosome"/>
</dbReference>
<dbReference type="AlphaFoldDB" id="F0T9S4"/>
<dbReference type="EMBL" id="CP002551">
    <property type="protein sequence ID" value="ADZ09953.1"/>
    <property type="molecule type" value="Genomic_DNA"/>
</dbReference>
<dbReference type="SMART" id="SM00418">
    <property type="entry name" value="HTH_ARSR"/>
    <property type="match status" value="1"/>
</dbReference>
<dbReference type="KEGG" id="mel:Metbo_1729"/>
<evidence type="ECO:0000259" key="1">
    <source>
        <dbReference type="SMART" id="SM00418"/>
    </source>
</evidence>
<dbReference type="InterPro" id="IPR036390">
    <property type="entry name" value="WH_DNA-bd_sf"/>
</dbReference>
<protein>
    <submittedName>
        <fullName evidence="2">Regulatory protein ArsR</fullName>
    </submittedName>
</protein>
<dbReference type="eggNOG" id="arCOG00731">
    <property type="taxonomic scope" value="Archaea"/>
</dbReference>
<dbReference type="InterPro" id="IPR001845">
    <property type="entry name" value="HTH_ArsR_DNA-bd_dom"/>
</dbReference>
<dbReference type="OrthoDB" id="35765at2157"/>
<dbReference type="GO" id="GO:0003700">
    <property type="term" value="F:DNA-binding transcription factor activity"/>
    <property type="evidence" value="ECO:0007669"/>
    <property type="project" value="InterPro"/>
</dbReference>
<evidence type="ECO:0000313" key="2">
    <source>
        <dbReference type="EMBL" id="ADZ09953.1"/>
    </source>
</evidence>
<reference evidence="2 3" key="2">
    <citation type="journal article" date="2014" name="Int. J. Syst. Evol. Microbiol.">
        <title>Methanobacterium paludis sp. nov. and a novel strain of Methanobacterium lacus isolated from northern peatlands.</title>
        <authorList>
            <person name="Cadillo-Quiroz H."/>
            <person name="Brauer S.L."/>
            <person name="Goodson N."/>
            <person name="Yavitt J.B."/>
            <person name="Zinder S.H."/>
        </authorList>
    </citation>
    <scope>NUCLEOTIDE SEQUENCE [LARGE SCALE GENOMIC DNA]</scope>
    <source>
        <strain evidence="2 3">AL-21</strain>
    </source>
</reference>
<sequence length="96" mass="11706">MKHLEKLLWWLLTGKRGGTNRARIIEKLRERPYNPHQLSKELNLDYKTIRHHIKILRDNNIIKATGDSYSKLYFLTDAMEENYEVFQEIWDNYIEK</sequence>